<name>B7GMQ7_ANOFW</name>
<proteinExistence type="predicted"/>
<accession>B7GMQ7</accession>
<reference evidence="2 3" key="1">
    <citation type="journal article" date="2008" name="Genome Biol.">
        <title>Encapsulated in silica: genome, proteome and physiology of the thermophilic bacterium Anoxybacillus flavithermus WK1.</title>
        <authorList>
            <person name="Saw J.H."/>
            <person name="Mountain B.W."/>
            <person name="Feng L."/>
            <person name="Omelchenko M.V."/>
            <person name="Hou S."/>
            <person name="Saito J.A."/>
            <person name="Stott M.B."/>
            <person name="Li D."/>
            <person name="Zhao G."/>
            <person name="Wu J."/>
            <person name="Galperin M.Y."/>
            <person name="Koonin E.V."/>
            <person name="Makarova K.S."/>
            <person name="Wolf Y.I."/>
            <person name="Rigden D.J."/>
            <person name="Dunfield P.F."/>
            <person name="Wang L."/>
            <person name="Alam M."/>
        </authorList>
    </citation>
    <scope>NUCLEOTIDE SEQUENCE [LARGE SCALE GENOMIC DNA]</scope>
    <source>
        <strain evidence="3">DSM 21510 / WK1</strain>
    </source>
</reference>
<evidence type="ECO:0000313" key="3">
    <source>
        <dbReference type="Proteomes" id="UP000000742"/>
    </source>
</evidence>
<evidence type="ECO:0000256" key="1">
    <source>
        <dbReference type="SAM" id="Phobius"/>
    </source>
</evidence>
<dbReference type="EMBL" id="CP000922">
    <property type="protein sequence ID" value="ACJ35159.1"/>
    <property type="molecule type" value="Genomic_DNA"/>
</dbReference>
<keyword evidence="1" id="KW-1133">Transmembrane helix</keyword>
<dbReference type="HOGENOM" id="CLU_2766863_0_0_9"/>
<dbReference type="KEGG" id="afl:Aflv_2806"/>
<evidence type="ECO:0000313" key="2">
    <source>
        <dbReference type="EMBL" id="ACJ35159.1"/>
    </source>
</evidence>
<keyword evidence="1" id="KW-0812">Transmembrane</keyword>
<organism evidence="2 3">
    <name type="scientific">Anoxybacillus flavithermus (strain DSM 21510 / WK1)</name>
    <dbReference type="NCBI Taxonomy" id="491915"/>
    <lineage>
        <taxon>Bacteria</taxon>
        <taxon>Bacillati</taxon>
        <taxon>Bacillota</taxon>
        <taxon>Bacilli</taxon>
        <taxon>Bacillales</taxon>
        <taxon>Anoxybacillaceae</taxon>
        <taxon>Anoxybacillus</taxon>
    </lineage>
</organism>
<keyword evidence="1" id="KW-0472">Membrane</keyword>
<dbReference type="STRING" id="491915.Aflv_2806"/>
<sequence length="69" mass="8379">MNKYFTSAWILSFLLITYILIESHEQYMKHPYYIVLLIGISFLLIGKYTYIQKTNSIVVQRFRLLTKWL</sequence>
<gene>
    <name evidence="2" type="ordered locus">Aflv_2806</name>
</gene>
<dbReference type="Proteomes" id="UP000000742">
    <property type="component" value="Chromosome"/>
</dbReference>
<protein>
    <submittedName>
        <fullName evidence="2">Uncharacterized protein</fullName>
    </submittedName>
</protein>
<dbReference type="AlphaFoldDB" id="B7GMQ7"/>
<feature type="transmembrane region" description="Helical" evidence="1">
    <location>
        <begin position="31"/>
        <end position="51"/>
    </location>
</feature>